<reference evidence="7 8" key="1">
    <citation type="submission" date="2023-03" db="EMBL/GenBank/DDBJ databases">
        <title>Bacillus Genome Sequencing.</title>
        <authorList>
            <person name="Dunlap C."/>
        </authorList>
    </citation>
    <scope>NUCLEOTIDE SEQUENCE [LARGE SCALE GENOMIC DNA]</scope>
    <source>
        <strain evidence="7 8">BD-525</strain>
    </source>
</reference>
<organism evidence="7 8">
    <name type="scientific">Paenibacillus dokdonensis</name>
    <dbReference type="NCBI Taxonomy" id="2567944"/>
    <lineage>
        <taxon>Bacteria</taxon>
        <taxon>Bacillati</taxon>
        <taxon>Bacillota</taxon>
        <taxon>Bacilli</taxon>
        <taxon>Bacillales</taxon>
        <taxon>Paenibacillaceae</taxon>
        <taxon>Paenibacillus</taxon>
    </lineage>
</organism>
<dbReference type="Pfam" id="PF01301">
    <property type="entry name" value="Glyco_hydro_35"/>
    <property type="match status" value="1"/>
</dbReference>
<protein>
    <submittedName>
        <fullName evidence="7">Beta-galactosidase</fullName>
    </submittedName>
</protein>
<feature type="domain" description="Beta-galactosidase 1-like first all-beta" evidence="5">
    <location>
        <begin position="370"/>
        <end position="480"/>
    </location>
</feature>
<name>A0ABU6GFR6_9BACL</name>
<keyword evidence="2" id="KW-0378">Hydrolase</keyword>
<accession>A0ABU6GFR6</accession>
<dbReference type="InterPro" id="IPR031330">
    <property type="entry name" value="Gly_Hdrlase_35_cat"/>
</dbReference>
<dbReference type="Proteomes" id="UP001344632">
    <property type="component" value="Unassembled WGS sequence"/>
</dbReference>
<dbReference type="EMBL" id="JARLKZ010000001">
    <property type="protein sequence ID" value="MEC0238303.1"/>
    <property type="molecule type" value="Genomic_DNA"/>
</dbReference>
<proteinExistence type="inferred from homology"/>
<dbReference type="Pfam" id="PF21467">
    <property type="entry name" value="BetaGal_gal-bd"/>
    <property type="match status" value="1"/>
</dbReference>
<evidence type="ECO:0000259" key="5">
    <source>
        <dbReference type="Pfam" id="PF21317"/>
    </source>
</evidence>
<dbReference type="InterPro" id="IPR008979">
    <property type="entry name" value="Galactose-bd-like_sf"/>
</dbReference>
<sequence length="589" mass="67025">MSFDFSVKGNQFIYNGEPIQLISGAVHYFRVVPEYWEDRLLKLKECGFNTVETYVPWNLHEPAEGNFCFEGIADLEQFILLAQKVGLLVIIRPSPYICAEWEFGGLPSWLLQDKGMRLRCFDPHFLEKVDAYYDTLMPLLIPHLCTNDGPIIAMQIENEYGSYGNDQKYLQYIKKAMESRGVDCLLFTSDGPTDAMLQGGMTEGILATVNFGSGVNEYFDKLEEYQPDQPIMCMEFWNGWFDHWGEEHHTRDAEDVANTLDQMLQRNASVNFYMFHGGTNFGFYNGANHGGQYEPTITSYDYDVLLSEHGVPTDKFFAVRKVIEKYIPLKPLALPDPIPVKAFGEVQFTECAALLDSLQALSSPLERTCPETMEELGQDYGFIYYETTVSGPRKNNKLVLQDVHDRALIFLDDQYIGTVERWNPQDLFFDIPQHGCRLGILVENMGRVNYGPLIKDYKGITEGVRLNGQFLFHWTIYPLPLHDLSTLAFKKMTETSAMPAFYKGVFHIDQPADTFLQFSGWKKGVAYVNGANIGRYWEIGPQETLYIPSPFLKAGENEIIMFELHGTGQTSVTLGEAPMLAKKQLPAAE</sequence>
<dbReference type="PANTHER" id="PTHR23421">
    <property type="entry name" value="BETA-GALACTOSIDASE RELATED"/>
    <property type="match status" value="1"/>
</dbReference>
<evidence type="ECO:0000313" key="7">
    <source>
        <dbReference type="EMBL" id="MEC0238303.1"/>
    </source>
</evidence>
<evidence type="ECO:0000259" key="6">
    <source>
        <dbReference type="Pfam" id="PF21467"/>
    </source>
</evidence>
<evidence type="ECO:0000256" key="2">
    <source>
        <dbReference type="ARBA" id="ARBA00022801"/>
    </source>
</evidence>
<dbReference type="InterPro" id="IPR026283">
    <property type="entry name" value="B-gal_1-like"/>
</dbReference>
<dbReference type="Gene3D" id="3.20.20.80">
    <property type="entry name" value="Glycosidases"/>
    <property type="match status" value="1"/>
</dbReference>
<keyword evidence="3" id="KW-0326">Glycosidase</keyword>
<dbReference type="PRINTS" id="PR00742">
    <property type="entry name" value="GLHYDRLASE35"/>
</dbReference>
<dbReference type="Pfam" id="PF21317">
    <property type="entry name" value="BetaGal_ABD_1"/>
    <property type="match status" value="1"/>
</dbReference>
<dbReference type="SUPFAM" id="SSF51445">
    <property type="entry name" value="(Trans)glycosidases"/>
    <property type="match status" value="1"/>
</dbReference>
<dbReference type="PIRSF" id="PIRSF006336">
    <property type="entry name" value="B-gal"/>
    <property type="match status" value="1"/>
</dbReference>
<evidence type="ECO:0000256" key="3">
    <source>
        <dbReference type="ARBA" id="ARBA00023295"/>
    </source>
</evidence>
<keyword evidence="8" id="KW-1185">Reference proteome</keyword>
<dbReference type="InterPro" id="IPR048913">
    <property type="entry name" value="BetaGal_gal-bd"/>
</dbReference>
<dbReference type="RefSeq" id="WP_326084729.1">
    <property type="nucleotide sequence ID" value="NZ_JARLKZ010000001.1"/>
</dbReference>
<dbReference type="InterPro" id="IPR017853">
    <property type="entry name" value="GH"/>
</dbReference>
<evidence type="ECO:0000256" key="1">
    <source>
        <dbReference type="ARBA" id="ARBA00009809"/>
    </source>
</evidence>
<feature type="domain" description="Glycoside hydrolase 35 catalytic" evidence="4">
    <location>
        <begin position="11"/>
        <end position="325"/>
    </location>
</feature>
<gene>
    <name evidence="7" type="ORF">P4H66_00265</name>
</gene>
<evidence type="ECO:0000259" key="4">
    <source>
        <dbReference type="Pfam" id="PF01301"/>
    </source>
</evidence>
<comment type="similarity">
    <text evidence="1">Belongs to the glycosyl hydrolase 35 family.</text>
</comment>
<dbReference type="InterPro" id="IPR001944">
    <property type="entry name" value="Glycoside_Hdrlase_35"/>
</dbReference>
<dbReference type="InterPro" id="IPR048912">
    <property type="entry name" value="BetaGal1-like_ABD1"/>
</dbReference>
<dbReference type="SUPFAM" id="SSF49785">
    <property type="entry name" value="Galactose-binding domain-like"/>
    <property type="match status" value="1"/>
</dbReference>
<evidence type="ECO:0000313" key="8">
    <source>
        <dbReference type="Proteomes" id="UP001344632"/>
    </source>
</evidence>
<feature type="domain" description="Beta-galactosidase galactose-binding" evidence="6">
    <location>
        <begin position="499"/>
        <end position="557"/>
    </location>
</feature>
<comment type="caution">
    <text evidence="7">The sequence shown here is derived from an EMBL/GenBank/DDBJ whole genome shotgun (WGS) entry which is preliminary data.</text>
</comment>
<dbReference type="Gene3D" id="2.60.120.260">
    <property type="entry name" value="Galactose-binding domain-like"/>
    <property type="match status" value="2"/>
</dbReference>